<evidence type="ECO:0000259" key="1">
    <source>
        <dbReference type="Pfam" id="PF13751"/>
    </source>
</evidence>
<feature type="non-terminal residue" evidence="2">
    <location>
        <position position="1"/>
    </location>
</feature>
<organism evidence="2 3">
    <name type="scientific">Enterocloster lavalensis</name>
    <dbReference type="NCBI Taxonomy" id="460384"/>
    <lineage>
        <taxon>Bacteria</taxon>
        <taxon>Bacillati</taxon>
        <taxon>Bacillota</taxon>
        <taxon>Clostridia</taxon>
        <taxon>Lachnospirales</taxon>
        <taxon>Lachnospiraceae</taxon>
        <taxon>Enterocloster</taxon>
    </lineage>
</organism>
<keyword evidence="3" id="KW-1185">Reference proteome</keyword>
<reference evidence="3" key="1">
    <citation type="submission" date="2016-10" db="EMBL/GenBank/DDBJ databases">
        <authorList>
            <person name="Varghese N."/>
            <person name="Submissions S."/>
        </authorList>
    </citation>
    <scope>NUCLEOTIDE SEQUENCE [LARGE SCALE GENOMIC DNA]</scope>
    <source>
        <strain evidence="3">NLAE-zl-G277</strain>
    </source>
</reference>
<dbReference type="RefSeq" id="WP_139201184.1">
    <property type="nucleotide sequence ID" value="NZ_FOIM01000021.1"/>
</dbReference>
<name>A0A1I0IKA1_9FIRM</name>
<dbReference type="EMBL" id="FOIM01000021">
    <property type="protein sequence ID" value="SET96688.1"/>
    <property type="molecule type" value="Genomic_DNA"/>
</dbReference>
<dbReference type="Proteomes" id="UP000198508">
    <property type="component" value="Unassembled WGS sequence"/>
</dbReference>
<proteinExistence type="predicted"/>
<evidence type="ECO:0000313" key="2">
    <source>
        <dbReference type="EMBL" id="SET96688.1"/>
    </source>
</evidence>
<feature type="domain" description="Transposase DDE" evidence="1">
    <location>
        <begin position="2"/>
        <end position="31"/>
    </location>
</feature>
<gene>
    <name evidence="2" type="ORF">SAMN05216313_121111</name>
</gene>
<dbReference type="Pfam" id="PF13751">
    <property type="entry name" value="DDE_Tnp_1_6"/>
    <property type="match status" value="1"/>
</dbReference>
<dbReference type="AlphaFoldDB" id="A0A1I0IKA1"/>
<dbReference type="InterPro" id="IPR025668">
    <property type="entry name" value="Tnp_DDE_dom"/>
</dbReference>
<sequence>YGFQRFLLRGKKKVKLEILLLSMGYNLNKLHKKIQNERTGSYLFDLKASA</sequence>
<accession>A0A1I0IKA1</accession>
<protein>
    <submittedName>
        <fullName evidence="2">Transposase DDE domain-containing protein</fullName>
    </submittedName>
</protein>
<evidence type="ECO:0000313" key="3">
    <source>
        <dbReference type="Proteomes" id="UP000198508"/>
    </source>
</evidence>